<comment type="similarity">
    <text evidence="1 4">Belongs to the pseudouridine synthase RsuA family.</text>
</comment>
<dbReference type="Gene3D" id="3.10.290.10">
    <property type="entry name" value="RNA-binding S4 domain"/>
    <property type="match status" value="1"/>
</dbReference>
<dbReference type="EMBL" id="DVLT01000016">
    <property type="protein sequence ID" value="HIU02097.1"/>
    <property type="molecule type" value="Genomic_DNA"/>
</dbReference>
<dbReference type="PANTHER" id="PTHR47683:SF2">
    <property type="entry name" value="RNA-BINDING S4 DOMAIN-CONTAINING PROTEIN"/>
    <property type="match status" value="1"/>
</dbReference>
<dbReference type="Gene3D" id="3.30.70.580">
    <property type="entry name" value="Pseudouridine synthase I, catalytic domain, N-terminal subdomain"/>
    <property type="match status" value="1"/>
</dbReference>
<name>A0A9D1HH46_9FIRM</name>
<dbReference type="AlphaFoldDB" id="A0A9D1HH46"/>
<evidence type="ECO:0000256" key="1">
    <source>
        <dbReference type="ARBA" id="ARBA00008348"/>
    </source>
</evidence>
<evidence type="ECO:0000256" key="2">
    <source>
        <dbReference type="ARBA" id="ARBA00023235"/>
    </source>
</evidence>
<dbReference type="InterPro" id="IPR006145">
    <property type="entry name" value="PsdUridine_synth_RsuA/RluA"/>
</dbReference>
<dbReference type="InterPro" id="IPR018496">
    <property type="entry name" value="PsdUridine_synth_RsuA/RluB_CS"/>
</dbReference>
<evidence type="ECO:0000313" key="7">
    <source>
        <dbReference type="Proteomes" id="UP000824164"/>
    </source>
</evidence>
<dbReference type="SMART" id="SM00363">
    <property type="entry name" value="S4"/>
    <property type="match status" value="1"/>
</dbReference>
<dbReference type="EC" id="5.4.99.-" evidence="4"/>
<reference evidence="6" key="1">
    <citation type="submission" date="2020-10" db="EMBL/GenBank/DDBJ databases">
        <authorList>
            <person name="Gilroy R."/>
        </authorList>
    </citation>
    <scope>NUCLEOTIDE SEQUENCE</scope>
    <source>
        <strain evidence="6">CHK187-14744</strain>
    </source>
</reference>
<protein>
    <recommendedName>
        <fullName evidence="4">Pseudouridine synthase</fullName>
        <ecNumber evidence="4">5.4.99.-</ecNumber>
    </recommendedName>
</protein>
<dbReference type="PROSITE" id="PS01149">
    <property type="entry name" value="PSI_RSU"/>
    <property type="match status" value="1"/>
</dbReference>
<dbReference type="PANTHER" id="PTHR47683">
    <property type="entry name" value="PSEUDOURIDINE SYNTHASE FAMILY PROTEIN-RELATED"/>
    <property type="match status" value="1"/>
</dbReference>
<dbReference type="GO" id="GO:0000455">
    <property type="term" value="P:enzyme-directed rRNA pseudouridine synthesis"/>
    <property type="evidence" value="ECO:0007669"/>
    <property type="project" value="UniProtKB-ARBA"/>
</dbReference>
<dbReference type="InterPro" id="IPR042092">
    <property type="entry name" value="PsdUridine_s_RsuA/RluB/E/F_cat"/>
</dbReference>
<proteinExistence type="inferred from homology"/>
<sequence length="247" mass="27932">MGVTMEKIRLNKYLSAQGICSRRKADEWAAAGKITVNGSPAVPGQKVDGTENIVINGRVVAEQKPERVVLAFNKPAGVVCTASPKDKDNVIDFIRYPKRVYPVGRLDKDSTGLLLLTNDGELMNQILKARNYHEKEYIVTVNQRVTAEFVRKMSEGVPILDTVTRPCKVRKINATTFSIILTQGLNRQIRRMCEYFGYRVLKLCRVRIMNIWLGDLPEGKWREVSGKELRMLMQMAGEKGVDDDSDR</sequence>
<evidence type="ECO:0000256" key="3">
    <source>
        <dbReference type="PROSITE-ProRule" id="PRU00182"/>
    </source>
</evidence>
<dbReference type="InterPro" id="IPR002942">
    <property type="entry name" value="S4_RNA-bd"/>
</dbReference>
<dbReference type="FunFam" id="3.30.70.1560:FF:000002">
    <property type="entry name" value="Pseudouridine synthase"/>
    <property type="match status" value="1"/>
</dbReference>
<dbReference type="InterPro" id="IPR020103">
    <property type="entry name" value="PsdUridine_synth_cat_dom_sf"/>
</dbReference>
<dbReference type="Pfam" id="PF00849">
    <property type="entry name" value="PseudoU_synth_2"/>
    <property type="match status" value="1"/>
</dbReference>
<dbReference type="CDD" id="cd02554">
    <property type="entry name" value="PseudoU_synth_RluF"/>
    <property type="match status" value="1"/>
</dbReference>
<dbReference type="InterPro" id="IPR000748">
    <property type="entry name" value="PsdUridine_synth_RsuA/RluB/E/F"/>
</dbReference>
<reference evidence="6" key="2">
    <citation type="journal article" date="2021" name="PeerJ">
        <title>Extensive microbial diversity within the chicken gut microbiome revealed by metagenomics and culture.</title>
        <authorList>
            <person name="Gilroy R."/>
            <person name="Ravi A."/>
            <person name="Getino M."/>
            <person name="Pursley I."/>
            <person name="Horton D.L."/>
            <person name="Alikhan N.F."/>
            <person name="Baker D."/>
            <person name="Gharbi K."/>
            <person name="Hall N."/>
            <person name="Watson M."/>
            <person name="Adriaenssens E.M."/>
            <person name="Foster-Nyarko E."/>
            <person name="Jarju S."/>
            <person name="Secka A."/>
            <person name="Antonio M."/>
            <person name="Oren A."/>
            <person name="Chaudhuri R.R."/>
            <person name="La Ragione R."/>
            <person name="Hildebrand F."/>
            <person name="Pallen M.J."/>
        </authorList>
    </citation>
    <scope>NUCLEOTIDE SEQUENCE</scope>
    <source>
        <strain evidence="6">CHK187-14744</strain>
    </source>
</reference>
<dbReference type="Proteomes" id="UP000824164">
    <property type="component" value="Unassembled WGS sequence"/>
</dbReference>
<feature type="domain" description="RNA-binding S4" evidence="5">
    <location>
        <begin position="8"/>
        <end position="64"/>
    </location>
</feature>
<dbReference type="CDD" id="cd00165">
    <property type="entry name" value="S4"/>
    <property type="match status" value="1"/>
</dbReference>
<accession>A0A9D1HH46</accession>
<gene>
    <name evidence="6" type="ORF">IAB63_02455</name>
</gene>
<dbReference type="Gene3D" id="3.30.70.1560">
    <property type="entry name" value="Alpha-L RNA-binding motif"/>
    <property type="match status" value="1"/>
</dbReference>
<dbReference type="GO" id="GO:0003723">
    <property type="term" value="F:RNA binding"/>
    <property type="evidence" value="ECO:0007669"/>
    <property type="project" value="UniProtKB-KW"/>
</dbReference>
<evidence type="ECO:0000259" key="5">
    <source>
        <dbReference type="SMART" id="SM00363"/>
    </source>
</evidence>
<dbReference type="Pfam" id="PF01479">
    <property type="entry name" value="S4"/>
    <property type="match status" value="1"/>
</dbReference>
<dbReference type="NCBIfam" id="TIGR00093">
    <property type="entry name" value="pseudouridine synthase"/>
    <property type="match status" value="1"/>
</dbReference>
<evidence type="ECO:0000313" key="6">
    <source>
        <dbReference type="EMBL" id="HIU02097.1"/>
    </source>
</evidence>
<dbReference type="InterPro" id="IPR050343">
    <property type="entry name" value="RsuA_PseudoU_synthase"/>
</dbReference>
<dbReference type="InterPro" id="IPR020094">
    <property type="entry name" value="TruA/RsuA/RluB/E/F_N"/>
</dbReference>
<dbReference type="PROSITE" id="PS50889">
    <property type="entry name" value="S4"/>
    <property type="match status" value="1"/>
</dbReference>
<dbReference type="GO" id="GO:0120159">
    <property type="term" value="F:rRNA pseudouridine synthase activity"/>
    <property type="evidence" value="ECO:0007669"/>
    <property type="project" value="UniProtKB-ARBA"/>
</dbReference>
<evidence type="ECO:0000256" key="4">
    <source>
        <dbReference type="RuleBase" id="RU003887"/>
    </source>
</evidence>
<organism evidence="6 7">
    <name type="scientific">Candidatus Onthocola gallistercoris</name>
    <dbReference type="NCBI Taxonomy" id="2840876"/>
    <lineage>
        <taxon>Bacteria</taxon>
        <taxon>Bacillati</taxon>
        <taxon>Bacillota</taxon>
        <taxon>Bacilli</taxon>
        <taxon>Candidatus Onthocola</taxon>
    </lineage>
</organism>
<dbReference type="SUPFAM" id="SSF55174">
    <property type="entry name" value="Alpha-L RNA-binding motif"/>
    <property type="match status" value="1"/>
</dbReference>
<dbReference type="SUPFAM" id="SSF55120">
    <property type="entry name" value="Pseudouridine synthase"/>
    <property type="match status" value="1"/>
</dbReference>
<keyword evidence="2 4" id="KW-0413">Isomerase</keyword>
<comment type="caution">
    <text evidence="6">The sequence shown here is derived from an EMBL/GenBank/DDBJ whole genome shotgun (WGS) entry which is preliminary data.</text>
</comment>
<keyword evidence="3" id="KW-0694">RNA-binding</keyword>
<dbReference type="InterPro" id="IPR036986">
    <property type="entry name" value="S4_RNA-bd_sf"/>
</dbReference>